<sequence>MRWIRDRAFPIDDKAGKTYRIAGVAQDVTERQELILKLQKLNEELENKVEERTSELKQTLKQLEVEITDRQKAEATLQAATDITDRKQAQLELQSSEERFRRAILEAPLPIILHAEDGEIVQINRTWTELTGYTHSDIPTIADWLEKAYGSKKESVKADIDVLYKLDKPIVEGEYTIATRSGETRIWEFHSAHLGTLYDGRNLVISTGIDITERKQAEAEINQLNETLEQRVAERTAQLEQANQDLEAFAYSIAHDLRAPLRGMHGLAEALLEDYGDKLDDLGQEYARHIVNSAHHLDDLINDLLDYSRLSRTELNLGSVDLNTVVSEALAQLKTDLEKSQAQVTAMPSMPKVQAHRNTLAQAIVNLLSNAIKFVDKDSQPGVHIWAETDDECVKLWVADDGIGIAPEHQKRIFRVFERLHGIESYPGTGIGLAIVQKAVERMGGSVGVESELGKGSKFWIKLRNDTTKEG</sequence>
<dbReference type="SMART" id="SM00387">
    <property type="entry name" value="HATPase_c"/>
    <property type="match status" value="1"/>
</dbReference>
<dbReference type="InterPro" id="IPR000014">
    <property type="entry name" value="PAS"/>
</dbReference>
<dbReference type="InterPro" id="IPR003594">
    <property type="entry name" value="HATPase_dom"/>
</dbReference>
<dbReference type="SMART" id="SM00091">
    <property type="entry name" value="PAS"/>
    <property type="match status" value="1"/>
</dbReference>
<reference evidence="12" key="2">
    <citation type="submission" date="2020-08" db="EMBL/GenBank/DDBJ databases">
        <authorList>
            <person name="Chen M."/>
            <person name="Teng W."/>
            <person name="Zhao L."/>
            <person name="Hu C."/>
            <person name="Zhou Y."/>
            <person name="Han B."/>
            <person name="Song L."/>
            <person name="Shu W."/>
        </authorList>
    </citation>
    <scope>NUCLEOTIDE SEQUENCE</scope>
    <source>
        <strain evidence="12">FACHB-1375</strain>
    </source>
</reference>
<keyword evidence="4" id="KW-0808">Transferase</keyword>
<evidence type="ECO:0000313" key="13">
    <source>
        <dbReference type="Proteomes" id="UP000641646"/>
    </source>
</evidence>
<dbReference type="CDD" id="cd00130">
    <property type="entry name" value="PAS"/>
    <property type="match status" value="1"/>
</dbReference>
<dbReference type="SUPFAM" id="SSF55874">
    <property type="entry name" value="ATPase domain of HSP90 chaperone/DNA topoisomerase II/histidine kinase"/>
    <property type="match status" value="1"/>
</dbReference>
<dbReference type="InterPro" id="IPR004358">
    <property type="entry name" value="Sig_transdc_His_kin-like_C"/>
</dbReference>
<name>A0A926VHI3_9CYAN</name>
<evidence type="ECO:0000259" key="10">
    <source>
        <dbReference type="PROSITE" id="PS50112"/>
    </source>
</evidence>
<dbReference type="Gene3D" id="1.10.287.130">
    <property type="match status" value="1"/>
</dbReference>
<feature type="domain" description="PAS" evidence="10">
    <location>
        <begin position="96"/>
        <end position="138"/>
    </location>
</feature>
<dbReference type="GO" id="GO:0030295">
    <property type="term" value="F:protein kinase activator activity"/>
    <property type="evidence" value="ECO:0007669"/>
    <property type="project" value="TreeGrafter"/>
</dbReference>
<dbReference type="PANTHER" id="PTHR42878:SF15">
    <property type="entry name" value="BACTERIOPHYTOCHROME"/>
    <property type="match status" value="1"/>
</dbReference>
<dbReference type="InterPro" id="IPR003661">
    <property type="entry name" value="HisK_dim/P_dom"/>
</dbReference>
<dbReference type="InterPro" id="IPR036097">
    <property type="entry name" value="HisK_dim/P_sf"/>
</dbReference>
<dbReference type="PROSITE" id="PS50112">
    <property type="entry name" value="PAS"/>
    <property type="match status" value="1"/>
</dbReference>
<dbReference type="FunFam" id="1.10.287.130:FF:000070">
    <property type="entry name" value="Histidine kinase sensor protein"/>
    <property type="match status" value="1"/>
</dbReference>
<keyword evidence="13" id="KW-1185">Reference proteome</keyword>
<dbReference type="Gene3D" id="3.30.450.20">
    <property type="entry name" value="PAS domain"/>
    <property type="match status" value="1"/>
</dbReference>
<dbReference type="EC" id="2.7.13.3" evidence="2"/>
<dbReference type="PRINTS" id="PR00344">
    <property type="entry name" value="BCTRLSENSOR"/>
</dbReference>
<protein>
    <recommendedName>
        <fullName evidence="2">histidine kinase</fullName>
        <ecNumber evidence="2">2.7.13.3</ecNumber>
    </recommendedName>
</protein>
<dbReference type="InterPro" id="IPR000700">
    <property type="entry name" value="PAS-assoc_C"/>
</dbReference>
<dbReference type="GO" id="GO:0000156">
    <property type="term" value="F:phosphorelay response regulator activity"/>
    <property type="evidence" value="ECO:0007669"/>
    <property type="project" value="TreeGrafter"/>
</dbReference>
<dbReference type="Gene3D" id="2.10.70.100">
    <property type="match status" value="1"/>
</dbReference>
<dbReference type="PROSITE" id="PS50109">
    <property type="entry name" value="HIS_KIN"/>
    <property type="match status" value="1"/>
</dbReference>
<dbReference type="AlphaFoldDB" id="A0A926VHI3"/>
<dbReference type="PANTHER" id="PTHR42878">
    <property type="entry name" value="TWO-COMPONENT HISTIDINE KINASE"/>
    <property type="match status" value="1"/>
</dbReference>
<evidence type="ECO:0000256" key="1">
    <source>
        <dbReference type="ARBA" id="ARBA00000085"/>
    </source>
</evidence>
<dbReference type="GO" id="GO:0007234">
    <property type="term" value="P:osmosensory signaling via phosphorelay pathway"/>
    <property type="evidence" value="ECO:0007669"/>
    <property type="project" value="TreeGrafter"/>
</dbReference>
<evidence type="ECO:0000256" key="4">
    <source>
        <dbReference type="ARBA" id="ARBA00022679"/>
    </source>
</evidence>
<dbReference type="GO" id="GO:0016020">
    <property type="term" value="C:membrane"/>
    <property type="evidence" value="ECO:0007669"/>
    <property type="project" value="UniProtKB-SubCell"/>
</dbReference>
<dbReference type="Proteomes" id="UP000641646">
    <property type="component" value="Unassembled WGS sequence"/>
</dbReference>
<dbReference type="CDD" id="cd00082">
    <property type="entry name" value="HisKA"/>
    <property type="match status" value="1"/>
</dbReference>
<dbReference type="NCBIfam" id="TIGR00229">
    <property type="entry name" value="sensory_box"/>
    <property type="match status" value="1"/>
</dbReference>
<evidence type="ECO:0000256" key="6">
    <source>
        <dbReference type="ARBA" id="ARBA00023012"/>
    </source>
</evidence>
<dbReference type="InterPro" id="IPR050351">
    <property type="entry name" value="BphY/WalK/GraS-like"/>
</dbReference>
<keyword evidence="5" id="KW-0418">Kinase</keyword>
<evidence type="ECO:0000259" key="9">
    <source>
        <dbReference type="PROSITE" id="PS50109"/>
    </source>
</evidence>
<dbReference type="InterPro" id="IPR005467">
    <property type="entry name" value="His_kinase_dom"/>
</dbReference>
<keyword evidence="6" id="KW-0902">Two-component regulatory system</keyword>
<keyword evidence="3" id="KW-0597">Phosphoprotein</keyword>
<reference evidence="12" key="1">
    <citation type="journal article" date="2015" name="ISME J.">
        <title>Draft Genome Sequence of Streptomyces incarnatus NRRL8089, which Produces the Nucleoside Antibiotic Sinefungin.</title>
        <authorList>
            <person name="Oshima K."/>
            <person name="Hattori M."/>
            <person name="Shimizu H."/>
            <person name="Fukuda K."/>
            <person name="Nemoto M."/>
            <person name="Inagaki K."/>
            <person name="Tamura T."/>
        </authorList>
    </citation>
    <scope>NUCLEOTIDE SEQUENCE</scope>
    <source>
        <strain evidence="12">FACHB-1375</strain>
    </source>
</reference>
<accession>A0A926VHI3</accession>
<dbReference type="PROSITE" id="PS50113">
    <property type="entry name" value="PAC"/>
    <property type="match status" value="2"/>
</dbReference>
<keyword evidence="8" id="KW-0175">Coiled coil</keyword>
<dbReference type="InterPro" id="IPR036890">
    <property type="entry name" value="HATPase_C_sf"/>
</dbReference>
<evidence type="ECO:0000313" key="12">
    <source>
        <dbReference type="EMBL" id="MBD2183985.1"/>
    </source>
</evidence>
<keyword evidence="7" id="KW-0472">Membrane</keyword>
<gene>
    <name evidence="12" type="ORF">H6G03_23435</name>
</gene>
<dbReference type="InterPro" id="IPR035965">
    <property type="entry name" value="PAS-like_dom_sf"/>
</dbReference>
<feature type="domain" description="PAC" evidence="11">
    <location>
        <begin position="1"/>
        <end position="40"/>
    </location>
</feature>
<dbReference type="Gene3D" id="3.30.565.10">
    <property type="entry name" value="Histidine kinase-like ATPase, C-terminal domain"/>
    <property type="match status" value="1"/>
</dbReference>
<evidence type="ECO:0000256" key="8">
    <source>
        <dbReference type="SAM" id="Coils"/>
    </source>
</evidence>
<evidence type="ECO:0000256" key="2">
    <source>
        <dbReference type="ARBA" id="ARBA00012438"/>
    </source>
</evidence>
<dbReference type="EMBL" id="JACJPW010000070">
    <property type="protein sequence ID" value="MBD2183985.1"/>
    <property type="molecule type" value="Genomic_DNA"/>
</dbReference>
<dbReference type="Pfam" id="PF00512">
    <property type="entry name" value="HisKA"/>
    <property type="match status" value="1"/>
</dbReference>
<dbReference type="SUPFAM" id="SSF55785">
    <property type="entry name" value="PYP-like sensor domain (PAS domain)"/>
    <property type="match status" value="1"/>
</dbReference>
<dbReference type="Pfam" id="PF02518">
    <property type="entry name" value="HATPase_c"/>
    <property type="match status" value="1"/>
</dbReference>
<dbReference type="Pfam" id="PF13426">
    <property type="entry name" value="PAS_9"/>
    <property type="match status" value="1"/>
</dbReference>
<feature type="domain" description="PAC" evidence="11">
    <location>
        <begin position="171"/>
        <end position="223"/>
    </location>
</feature>
<organism evidence="12 13">
    <name type="scientific">Aerosakkonema funiforme FACHB-1375</name>
    <dbReference type="NCBI Taxonomy" id="2949571"/>
    <lineage>
        <taxon>Bacteria</taxon>
        <taxon>Bacillati</taxon>
        <taxon>Cyanobacteriota</taxon>
        <taxon>Cyanophyceae</taxon>
        <taxon>Oscillatoriophycideae</taxon>
        <taxon>Aerosakkonematales</taxon>
        <taxon>Aerosakkonemataceae</taxon>
        <taxon>Aerosakkonema</taxon>
    </lineage>
</organism>
<comment type="caution">
    <text evidence="12">The sequence shown here is derived from an EMBL/GenBank/DDBJ whole genome shotgun (WGS) entry which is preliminary data.</text>
</comment>
<evidence type="ECO:0000259" key="11">
    <source>
        <dbReference type="PROSITE" id="PS50113"/>
    </source>
</evidence>
<feature type="coiled-coil region" evidence="8">
    <location>
        <begin position="214"/>
        <end position="245"/>
    </location>
</feature>
<proteinExistence type="predicted"/>
<evidence type="ECO:0000256" key="3">
    <source>
        <dbReference type="ARBA" id="ARBA00022553"/>
    </source>
</evidence>
<dbReference type="GO" id="GO:0000155">
    <property type="term" value="F:phosphorelay sensor kinase activity"/>
    <property type="evidence" value="ECO:0007669"/>
    <property type="project" value="InterPro"/>
</dbReference>
<feature type="domain" description="Histidine kinase" evidence="9">
    <location>
        <begin position="252"/>
        <end position="467"/>
    </location>
</feature>
<dbReference type="SUPFAM" id="SSF47384">
    <property type="entry name" value="Homodimeric domain of signal transducing histidine kinase"/>
    <property type="match status" value="1"/>
</dbReference>
<evidence type="ECO:0000256" key="5">
    <source>
        <dbReference type="ARBA" id="ARBA00022777"/>
    </source>
</evidence>
<dbReference type="FunFam" id="3.30.565.10:FF:000006">
    <property type="entry name" value="Sensor histidine kinase WalK"/>
    <property type="match status" value="1"/>
</dbReference>
<comment type="catalytic activity">
    <reaction evidence="1">
        <text>ATP + protein L-histidine = ADP + protein N-phospho-L-histidine.</text>
        <dbReference type="EC" id="2.7.13.3"/>
    </reaction>
</comment>
<evidence type="ECO:0000256" key="7">
    <source>
        <dbReference type="ARBA" id="ARBA00023136"/>
    </source>
</evidence>
<dbReference type="SMART" id="SM00388">
    <property type="entry name" value="HisKA"/>
    <property type="match status" value="1"/>
</dbReference>
<feature type="coiled-coil region" evidence="8">
    <location>
        <begin position="24"/>
        <end position="106"/>
    </location>
</feature>